<evidence type="ECO:0000313" key="3">
    <source>
        <dbReference type="Proteomes" id="UP000077755"/>
    </source>
</evidence>
<accession>A0A175YHW6</accession>
<proteinExistence type="predicted"/>
<reference evidence="2" key="2">
    <citation type="submission" date="2022-03" db="EMBL/GenBank/DDBJ databases">
        <title>Draft title - Genomic analysis of global carrot germplasm unveils the trajectory of domestication and the origin of high carotenoid orange carrot.</title>
        <authorList>
            <person name="Iorizzo M."/>
            <person name="Ellison S."/>
            <person name="Senalik D."/>
            <person name="Macko-Podgorni A."/>
            <person name="Grzebelus D."/>
            <person name="Bostan H."/>
            <person name="Rolling W."/>
            <person name="Curaba J."/>
            <person name="Simon P."/>
        </authorList>
    </citation>
    <scope>NUCLEOTIDE SEQUENCE</scope>
    <source>
        <tissue evidence="2">Leaf</tissue>
    </source>
</reference>
<reference evidence="1" key="1">
    <citation type="journal article" date="2016" name="Nat. Genet.">
        <title>A high-quality carrot genome assembly provides new insights into carotenoid accumulation and asterid genome evolution.</title>
        <authorList>
            <person name="Iorizzo M."/>
            <person name="Ellison S."/>
            <person name="Senalik D."/>
            <person name="Zeng P."/>
            <person name="Satapoomin P."/>
            <person name="Huang J."/>
            <person name="Bowman M."/>
            <person name="Iovene M."/>
            <person name="Sanseverino W."/>
            <person name="Cavagnaro P."/>
            <person name="Yildiz M."/>
            <person name="Macko-Podgorni A."/>
            <person name="Moranska E."/>
            <person name="Grzebelus E."/>
            <person name="Grzebelus D."/>
            <person name="Ashrafi H."/>
            <person name="Zheng Z."/>
            <person name="Cheng S."/>
            <person name="Spooner D."/>
            <person name="Van Deynze A."/>
            <person name="Simon P."/>
        </authorList>
    </citation>
    <scope>NUCLEOTIDE SEQUENCE [LARGE SCALE GENOMIC DNA]</scope>
    <source>
        <tissue evidence="1">Leaf</tissue>
    </source>
</reference>
<dbReference type="Gramene" id="KZM82768">
    <property type="protein sequence ID" value="KZM82768"/>
    <property type="gene ID" value="DCAR_030337"/>
</dbReference>
<organism evidence="1">
    <name type="scientific">Daucus carota subsp. sativus</name>
    <name type="common">Carrot</name>
    <dbReference type="NCBI Taxonomy" id="79200"/>
    <lineage>
        <taxon>Eukaryota</taxon>
        <taxon>Viridiplantae</taxon>
        <taxon>Streptophyta</taxon>
        <taxon>Embryophyta</taxon>
        <taxon>Tracheophyta</taxon>
        <taxon>Spermatophyta</taxon>
        <taxon>Magnoliopsida</taxon>
        <taxon>eudicotyledons</taxon>
        <taxon>Gunneridae</taxon>
        <taxon>Pentapetalae</taxon>
        <taxon>asterids</taxon>
        <taxon>campanulids</taxon>
        <taxon>Apiales</taxon>
        <taxon>Apiaceae</taxon>
        <taxon>Apioideae</taxon>
        <taxon>Scandiceae</taxon>
        <taxon>Daucinae</taxon>
        <taxon>Daucus</taxon>
        <taxon>Daucus sect. Daucus</taxon>
    </lineage>
</organism>
<dbReference type="AlphaFoldDB" id="A0A175YHW6"/>
<dbReference type="EMBL" id="LNRQ01000009">
    <property type="protein sequence ID" value="KZM82768.1"/>
    <property type="molecule type" value="Genomic_DNA"/>
</dbReference>
<dbReference type="Proteomes" id="UP000077755">
    <property type="component" value="Chromosome 9"/>
</dbReference>
<gene>
    <name evidence="1" type="ORF">DCAR_030337</name>
    <name evidence="2" type="ORF">DCAR_0935225</name>
</gene>
<evidence type="ECO:0000313" key="1">
    <source>
        <dbReference type="EMBL" id="KZM82768.1"/>
    </source>
</evidence>
<name>A0A175YHW6_DAUCS</name>
<evidence type="ECO:0008006" key="4">
    <source>
        <dbReference type="Google" id="ProtNLM"/>
    </source>
</evidence>
<sequence>MVEEAAAANLCKYKLRGELKELEESCDDDKCRDYCKGRGFYSGICAGNGCFCLSECPRD</sequence>
<protein>
    <recommendedName>
        <fullName evidence="4">Knottin scorpion toxin-like domain-containing protein</fullName>
    </recommendedName>
</protein>
<keyword evidence="3" id="KW-1185">Reference proteome</keyword>
<dbReference type="EMBL" id="CP093351">
    <property type="protein sequence ID" value="WOH15682.1"/>
    <property type="molecule type" value="Genomic_DNA"/>
</dbReference>
<evidence type="ECO:0000313" key="2">
    <source>
        <dbReference type="EMBL" id="WOH15682.1"/>
    </source>
</evidence>